<proteinExistence type="predicted"/>
<sequence length="98" mass="10775">MKVCGDRIREEHVYLSIINGDGRQSLINRDFSDDASRKALEETTTREDPPQREAHVPVEVIVGRVGTKKTGETSGRASGQSLLPHACGGTRQSLPKEF</sequence>
<protein>
    <submittedName>
        <fullName evidence="2">Uncharacterized protein</fullName>
    </submittedName>
</protein>
<feature type="compositionally biased region" description="Polar residues" evidence="1">
    <location>
        <begin position="72"/>
        <end position="81"/>
    </location>
</feature>
<feature type="region of interest" description="Disordered" evidence="1">
    <location>
        <begin position="64"/>
        <end position="98"/>
    </location>
</feature>
<name>A0AAV7TKS6_PLEWA</name>
<accession>A0AAV7TKS6</accession>
<dbReference type="AlphaFoldDB" id="A0AAV7TKS6"/>
<evidence type="ECO:0000313" key="2">
    <source>
        <dbReference type="EMBL" id="KAJ1177199.1"/>
    </source>
</evidence>
<dbReference type="EMBL" id="JANPWB010000006">
    <property type="protein sequence ID" value="KAJ1177199.1"/>
    <property type="molecule type" value="Genomic_DNA"/>
</dbReference>
<evidence type="ECO:0000256" key="1">
    <source>
        <dbReference type="SAM" id="MobiDB-lite"/>
    </source>
</evidence>
<dbReference type="Proteomes" id="UP001066276">
    <property type="component" value="Chromosome 3_2"/>
</dbReference>
<comment type="caution">
    <text evidence="2">The sequence shown here is derived from an EMBL/GenBank/DDBJ whole genome shotgun (WGS) entry which is preliminary data.</text>
</comment>
<keyword evidence="3" id="KW-1185">Reference proteome</keyword>
<organism evidence="2 3">
    <name type="scientific">Pleurodeles waltl</name>
    <name type="common">Iberian ribbed newt</name>
    <dbReference type="NCBI Taxonomy" id="8319"/>
    <lineage>
        <taxon>Eukaryota</taxon>
        <taxon>Metazoa</taxon>
        <taxon>Chordata</taxon>
        <taxon>Craniata</taxon>
        <taxon>Vertebrata</taxon>
        <taxon>Euteleostomi</taxon>
        <taxon>Amphibia</taxon>
        <taxon>Batrachia</taxon>
        <taxon>Caudata</taxon>
        <taxon>Salamandroidea</taxon>
        <taxon>Salamandridae</taxon>
        <taxon>Pleurodelinae</taxon>
        <taxon>Pleurodeles</taxon>
    </lineage>
</organism>
<reference evidence="2" key="1">
    <citation type="journal article" date="2022" name="bioRxiv">
        <title>Sequencing and chromosome-scale assembly of the giantPleurodeles waltlgenome.</title>
        <authorList>
            <person name="Brown T."/>
            <person name="Elewa A."/>
            <person name="Iarovenko S."/>
            <person name="Subramanian E."/>
            <person name="Araus A.J."/>
            <person name="Petzold A."/>
            <person name="Susuki M."/>
            <person name="Suzuki K.-i.T."/>
            <person name="Hayashi T."/>
            <person name="Toyoda A."/>
            <person name="Oliveira C."/>
            <person name="Osipova E."/>
            <person name="Leigh N.D."/>
            <person name="Simon A."/>
            <person name="Yun M.H."/>
        </authorList>
    </citation>
    <scope>NUCLEOTIDE SEQUENCE</scope>
    <source>
        <strain evidence="2">20211129_DDA</strain>
        <tissue evidence="2">Liver</tissue>
    </source>
</reference>
<evidence type="ECO:0000313" key="3">
    <source>
        <dbReference type="Proteomes" id="UP001066276"/>
    </source>
</evidence>
<gene>
    <name evidence="2" type="ORF">NDU88_002460</name>
</gene>